<keyword evidence="3" id="KW-1185">Reference proteome</keyword>
<protein>
    <submittedName>
        <fullName evidence="2">Uncharacterized protein</fullName>
    </submittedName>
</protein>
<evidence type="ECO:0000313" key="2">
    <source>
        <dbReference type="EMBL" id="WQB69023.1"/>
    </source>
</evidence>
<organism evidence="2 3">
    <name type="scientific">Microbacterium invictum</name>
    <dbReference type="NCBI Taxonomy" id="515415"/>
    <lineage>
        <taxon>Bacteria</taxon>
        <taxon>Bacillati</taxon>
        <taxon>Actinomycetota</taxon>
        <taxon>Actinomycetes</taxon>
        <taxon>Micrococcales</taxon>
        <taxon>Microbacteriaceae</taxon>
        <taxon>Microbacterium</taxon>
    </lineage>
</organism>
<feature type="region of interest" description="Disordered" evidence="1">
    <location>
        <begin position="76"/>
        <end position="95"/>
    </location>
</feature>
<reference evidence="2 3" key="1">
    <citation type="submission" date="2023-06" db="EMBL/GenBank/DDBJ databases">
        <title>Rock-solubilizing bacteria, Microbacterium invictum, promotes re-establishment of vegetation in rocky wasteland by accelerating rock bio-weathering and reshaping soil bacterial community.</title>
        <authorList>
            <person name="Liu C."/>
        </authorList>
    </citation>
    <scope>NUCLEOTIDE SEQUENCE [LARGE SCALE GENOMIC DNA]</scope>
    <source>
        <strain evidence="2 3">X-18</strain>
    </source>
</reference>
<evidence type="ECO:0000313" key="3">
    <source>
        <dbReference type="Proteomes" id="UP001324533"/>
    </source>
</evidence>
<sequence>MTARSEQETTITYLRDDDAVSVYTSSLPVLRRFRKLSSTQEFVREVRGGTDWAEFTIAAENFRLFTAVRAKRKISAAERARRSERMRRMRNEVSA</sequence>
<name>A0ABZ0V609_9MICO</name>
<accession>A0ABZ0V609</accession>
<evidence type="ECO:0000256" key="1">
    <source>
        <dbReference type="SAM" id="MobiDB-lite"/>
    </source>
</evidence>
<dbReference type="EMBL" id="CP139779">
    <property type="protein sequence ID" value="WQB69023.1"/>
    <property type="molecule type" value="Genomic_DNA"/>
</dbReference>
<dbReference type="Proteomes" id="UP001324533">
    <property type="component" value="Chromosome"/>
</dbReference>
<dbReference type="RefSeq" id="WP_322409149.1">
    <property type="nucleotide sequence ID" value="NZ_CP139779.1"/>
</dbReference>
<proteinExistence type="predicted"/>
<gene>
    <name evidence="2" type="ORF">T9R20_09895</name>
</gene>